<reference evidence="2" key="1">
    <citation type="submission" date="2021-07" db="EMBL/GenBank/DDBJ databases">
        <authorList>
            <person name="Durling M."/>
        </authorList>
    </citation>
    <scope>NUCLEOTIDE SEQUENCE</scope>
</reference>
<gene>
    <name evidence="2" type="ORF">HYALB_00001613</name>
</gene>
<dbReference type="AlphaFoldDB" id="A0A9N9LCS3"/>
<feature type="compositionally biased region" description="Polar residues" evidence="1">
    <location>
        <begin position="36"/>
        <end position="68"/>
    </location>
</feature>
<accession>A0A9N9LCS3</accession>
<feature type="region of interest" description="Disordered" evidence="1">
    <location>
        <begin position="1"/>
        <end position="121"/>
    </location>
</feature>
<keyword evidence="3" id="KW-1185">Reference proteome</keyword>
<sequence length="167" mass="18207">MQPTPELRSTAQEANEDHWMLAASELPPGLPDFQNLPPNSSSDLITSNQAKVDDQPSGSWSTSTQQIPQRRRSFKTTHSRSRSRSLNRKDRKARSNGSNENIIERSIPLRSKNSVVESGATERRRHGYYDVDDSFQGEGSRIGEESGIGHSWAIGAGMAGAALGASG</sequence>
<proteinExistence type="predicted"/>
<dbReference type="EMBL" id="CAJVRM010000002">
    <property type="protein sequence ID" value="CAG8970825.1"/>
    <property type="molecule type" value="Genomic_DNA"/>
</dbReference>
<evidence type="ECO:0000313" key="3">
    <source>
        <dbReference type="Proteomes" id="UP000701801"/>
    </source>
</evidence>
<protein>
    <submittedName>
        <fullName evidence="2">Uncharacterized protein</fullName>
    </submittedName>
</protein>
<dbReference type="Proteomes" id="UP000701801">
    <property type="component" value="Unassembled WGS sequence"/>
</dbReference>
<name>A0A9N9LCS3_9HELO</name>
<feature type="compositionally biased region" description="Polar residues" evidence="1">
    <location>
        <begin position="1"/>
        <end position="13"/>
    </location>
</feature>
<evidence type="ECO:0000256" key="1">
    <source>
        <dbReference type="SAM" id="MobiDB-lite"/>
    </source>
</evidence>
<evidence type="ECO:0000313" key="2">
    <source>
        <dbReference type="EMBL" id="CAG8970825.1"/>
    </source>
</evidence>
<comment type="caution">
    <text evidence="2">The sequence shown here is derived from an EMBL/GenBank/DDBJ whole genome shotgun (WGS) entry which is preliminary data.</text>
</comment>
<feature type="compositionally biased region" description="Basic residues" evidence="1">
    <location>
        <begin position="69"/>
        <end position="94"/>
    </location>
</feature>
<organism evidence="2 3">
    <name type="scientific">Hymenoscyphus albidus</name>
    <dbReference type="NCBI Taxonomy" id="595503"/>
    <lineage>
        <taxon>Eukaryota</taxon>
        <taxon>Fungi</taxon>
        <taxon>Dikarya</taxon>
        <taxon>Ascomycota</taxon>
        <taxon>Pezizomycotina</taxon>
        <taxon>Leotiomycetes</taxon>
        <taxon>Helotiales</taxon>
        <taxon>Helotiaceae</taxon>
        <taxon>Hymenoscyphus</taxon>
    </lineage>
</organism>